<dbReference type="GeneID" id="77954654"/>
<dbReference type="Proteomes" id="UP001200761">
    <property type="component" value="Segment"/>
</dbReference>
<sequence length="135" mass="14240">MPIPLPPPVSSLERRLGLPEGSLAGEDKARAEEALEDAATLALAEVSATKATLWATDAPKVVALVVLKAARREFENPRGMESESLGEHTVGLTDTSGVYLTAREIAQIKRAATGRSAGFVGTVRTPSAYFDPLNP</sequence>
<feature type="region of interest" description="Disordered" evidence="1">
    <location>
        <begin position="1"/>
        <end position="31"/>
    </location>
</feature>
<dbReference type="EMBL" id="OL549189">
    <property type="protein sequence ID" value="UIW13261.1"/>
    <property type="molecule type" value="Genomic_DNA"/>
</dbReference>
<protein>
    <submittedName>
        <fullName evidence="2">Head-to-tail adaptor</fullName>
    </submittedName>
</protein>
<keyword evidence="3" id="KW-1185">Reference proteome</keyword>
<evidence type="ECO:0000256" key="1">
    <source>
        <dbReference type="SAM" id="MobiDB-lite"/>
    </source>
</evidence>
<evidence type="ECO:0000313" key="2">
    <source>
        <dbReference type="EMBL" id="UIW13261.1"/>
    </source>
</evidence>
<proteinExistence type="predicted"/>
<name>A0AA49B3X5_9CAUD</name>
<organism evidence="2 3">
    <name type="scientific">Arthrobacter phage Crewmate</name>
    <dbReference type="NCBI Taxonomy" id="2832317"/>
    <lineage>
        <taxon>Viruses</taxon>
        <taxon>Duplodnaviria</taxon>
        <taxon>Heunggongvirae</taxon>
        <taxon>Uroviricota</taxon>
        <taxon>Caudoviricetes</taxon>
        <taxon>Casidaviridae</taxon>
        <taxon>Manhattanvirus</taxon>
        <taxon>Manhattanvirus crewmate</taxon>
    </lineage>
</organism>
<dbReference type="RefSeq" id="YP_010678260.1">
    <property type="nucleotide sequence ID" value="NC_071033.1"/>
</dbReference>
<dbReference type="KEGG" id="vg:77954654"/>
<reference evidence="2" key="1">
    <citation type="submission" date="2021-11" db="EMBL/GenBank/DDBJ databases">
        <authorList>
            <person name="Furlong K.P."/>
            <person name="Ghanmi N."/>
            <person name="Islam M.S."/>
            <person name="Jung D."/>
            <person name="Madani M.T."/>
            <person name="Petrova A."/>
            <person name="Ristovski M."/>
            <person name="Salikini A."/>
            <person name="Uppal M."/>
            <person name="Tran A."/>
            <person name="Tremblay V."/>
            <person name="Williams E."/>
            <person name="Giles L."/>
            <person name="McCarthy L."/>
            <person name="Wheaton K.A."/>
            <person name="Chan K."/>
            <person name="Rudner A.D."/>
            <person name="Beyer A.R."/>
            <person name="Chong R.A."/>
            <person name="Edgington N.P."/>
            <person name="Freise A.C."/>
            <person name="Garcia Costas A.M."/>
            <person name="Gibb B.P."/>
            <person name="Klyczek K.K."/>
            <person name="Swerdlow S.J."/>
            <person name="Garlena R.A."/>
            <person name="Russell D.A."/>
            <person name="Jacobs-Sera D."/>
            <person name="Hatfull G.F."/>
        </authorList>
    </citation>
    <scope>NUCLEOTIDE SEQUENCE</scope>
</reference>
<evidence type="ECO:0000313" key="3">
    <source>
        <dbReference type="Proteomes" id="UP001200761"/>
    </source>
</evidence>
<gene>
    <name evidence="2" type="primary">9</name>
    <name evidence="2" type="ORF">SEA_CREWMATE_9</name>
</gene>
<accession>A0AA49B3X5</accession>